<proteinExistence type="predicted"/>
<dbReference type="EMBL" id="LAZR01057007">
    <property type="protein sequence ID" value="KKK72940.1"/>
    <property type="molecule type" value="Genomic_DNA"/>
</dbReference>
<comment type="caution">
    <text evidence="1">The sequence shown here is derived from an EMBL/GenBank/DDBJ whole genome shotgun (WGS) entry which is preliminary data.</text>
</comment>
<accession>A0A0F8YGX1</accession>
<evidence type="ECO:0008006" key="2">
    <source>
        <dbReference type="Google" id="ProtNLM"/>
    </source>
</evidence>
<gene>
    <name evidence="1" type="ORF">LCGC14_2898840</name>
</gene>
<name>A0A0F8YGX1_9ZZZZ</name>
<sequence>MMLLTQKIKKAFEKQSWRSTAENEAKDTKVICKFFGGSRWTWYVVEWDGEDTFYGYVISGLGADCDELGYFSLSELQNAKFPPFGLGTERDYRFPIGKYTLQEIMDKKSL</sequence>
<evidence type="ECO:0000313" key="1">
    <source>
        <dbReference type="EMBL" id="KKK72940.1"/>
    </source>
</evidence>
<dbReference type="AlphaFoldDB" id="A0A0F8YGX1"/>
<dbReference type="Pfam" id="PF11171">
    <property type="entry name" value="DUF2958"/>
    <property type="match status" value="1"/>
</dbReference>
<protein>
    <recommendedName>
        <fullName evidence="2">DUF2958 domain-containing protein</fullName>
    </recommendedName>
</protein>
<reference evidence="1" key="1">
    <citation type="journal article" date="2015" name="Nature">
        <title>Complex archaea that bridge the gap between prokaryotes and eukaryotes.</title>
        <authorList>
            <person name="Spang A."/>
            <person name="Saw J.H."/>
            <person name="Jorgensen S.L."/>
            <person name="Zaremba-Niedzwiedzka K."/>
            <person name="Martijn J."/>
            <person name="Lind A.E."/>
            <person name="van Eijk R."/>
            <person name="Schleper C."/>
            <person name="Guy L."/>
            <person name="Ettema T.J."/>
        </authorList>
    </citation>
    <scope>NUCLEOTIDE SEQUENCE</scope>
</reference>
<organism evidence="1">
    <name type="scientific">marine sediment metagenome</name>
    <dbReference type="NCBI Taxonomy" id="412755"/>
    <lineage>
        <taxon>unclassified sequences</taxon>
        <taxon>metagenomes</taxon>
        <taxon>ecological metagenomes</taxon>
    </lineage>
</organism>
<dbReference type="InterPro" id="IPR021341">
    <property type="entry name" value="DUF2958"/>
</dbReference>